<keyword evidence="12" id="KW-0472">Membrane</keyword>
<keyword evidence="8" id="KW-0378">Hydrolase</keyword>
<keyword evidence="6" id="KW-0328">Glycosyltransferase</keyword>
<evidence type="ECO:0000256" key="11">
    <source>
        <dbReference type="ARBA" id="ARBA00049902"/>
    </source>
</evidence>
<dbReference type="PANTHER" id="PTHR32282">
    <property type="entry name" value="BINDING PROTEIN TRANSPEPTIDASE, PUTATIVE-RELATED"/>
    <property type="match status" value="1"/>
</dbReference>
<comment type="pathway">
    <text evidence="1">Cell wall biogenesis; peptidoglycan biosynthesis.</text>
</comment>
<evidence type="ECO:0000259" key="14">
    <source>
        <dbReference type="Pfam" id="PF00912"/>
    </source>
</evidence>
<evidence type="ECO:0000256" key="10">
    <source>
        <dbReference type="ARBA" id="ARBA00044770"/>
    </source>
</evidence>
<dbReference type="InterPro" id="IPR011815">
    <property type="entry name" value="PBP_1c"/>
</dbReference>
<reference evidence="16 17" key="1">
    <citation type="submission" date="2018-06" db="EMBL/GenBank/DDBJ databases">
        <title>Chryseolinea flavus sp. nov., a member of the phylum Bacteroidetes isolated from soil.</title>
        <authorList>
            <person name="Li Y."/>
            <person name="Wang J."/>
        </authorList>
    </citation>
    <scope>NUCLEOTIDE SEQUENCE [LARGE SCALE GENOMIC DNA]</scope>
    <source>
        <strain evidence="16 17">SDU1-6</strain>
    </source>
</reference>
<dbReference type="GO" id="GO:0006508">
    <property type="term" value="P:proteolysis"/>
    <property type="evidence" value="ECO:0007669"/>
    <property type="project" value="UniProtKB-KW"/>
</dbReference>
<evidence type="ECO:0000259" key="13">
    <source>
        <dbReference type="Pfam" id="PF00905"/>
    </source>
</evidence>
<comment type="similarity">
    <text evidence="3">In the N-terminal section; belongs to the glycosyltransferase 51 family.</text>
</comment>
<comment type="similarity">
    <text evidence="2">In the C-terminal section; belongs to the transpeptidase family.</text>
</comment>
<sequence>MEYPKIYRWISRKKYYIGIFLVCSMLFYYCLPQQLFHEPYSTVLEASNGKLMSASIAKDGQWRFPETDLVSDKFYKALITFEDKRFYHHPGVDPLSFARAVKQNVSRGEVVSGASTITMQVIRLSRKGKSRNIFEKAIEMVLATRLELRCSKEEILRLYAAHAPFGGNVVGVDAACWRYFGRSAKDLSWGEAALLAVLPNSPSLIHPGKNRDHLLKKRNALIDRLYQAEMLDELAATLAKEEPLPDKPFPLPQYARHLLARTATQNPNGSKVVSTIDYDLQLRVEQILADRHRILSGNEIHNAAAIVADVKTGNVLAYVGNVVNPGSYHGDDVDIIQSPRSTGSILKPFLFAAMLDEGKILSRTILPDIPTYINGFTPKNFSKQYDGAVAADQALIRSLNIPAVYQLKQYKYERFHHLLTSLGMSTLTRPPDHYGLALILGGAEGTLWEITGMYASMARTLNNFDEHPGKNKYAKADFHPLTYLLQDSTAFRNSELSEKGVLNAGAIYQTFDALVELSRPGEESGWKNFFSAKKIAWKTGTSFGFRDGWAVGVTPDYVIGIWVGNADGEGRPGLTGTDAAAPILFDIFSQLPGDRWFTKPQQELFAIPVCAKSGYRTTDRCDDVDTIYVTEKGLQSSPCPYHQRVQLTKDHKFRVHSACEALSKTETMSWFVLPPITEYYYRPHDPTYKTLPPFRTDCASQTTLSAMDLIYPKPHARMYIPRDLNGEPGQAVFHLAHRNPAVTVFWHLDGTFIGKTLKSHHMAVNPAEGSHTLTLIDEKGEVLEQKFEILSKM</sequence>
<feature type="domain" description="Glycosyl transferase family 51" evidence="14">
    <location>
        <begin position="61"/>
        <end position="225"/>
    </location>
</feature>
<dbReference type="GO" id="GO:0008955">
    <property type="term" value="F:peptidoglycan glycosyltransferase activity"/>
    <property type="evidence" value="ECO:0007669"/>
    <property type="project" value="UniProtKB-EC"/>
</dbReference>
<evidence type="ECO:0000256" key="9">
    <source>
        <dbReference type="ARBA" id="ARBA00023268"/>
    </source>
</evidence>
<keyword evidence="4" id="KW-0121">Carboxypeptidase</keyword>
<feature type="domain" description="Penicillin-binding protein transpeptidase" evidence="13">
    <location>
        <begin position="304"/>
        <end position="431"/>
    </location>
</feature>
<dbReference type="SUPFAM" id="SSF56601">
    <property type="entry name" value="beta-lactamase/transpeptidase-like"/>
    <property type="match status" value="1"/>
</dbReference>
<dbReference type="EC" id="2.4.99.28" evidence="10"/>
<dbReference type="Pfam" id="PF00905">
    <property type="entry name" value="Transpeptidase"/>
    <property type="match status" value="1"/>
</dbReference>
<dbReference type="Pfam" id="PF06832">
    <property type="entry name" value="BiPBP_C"/>
    <property type="match status" value="1"/>
</dbReference>
<proteinExistence type="inferred from homology"/>
<dbReference type="InterPro" id="IPR012338">
    <property type="entry name" value="Beta-lactam/transpept-like"/>
</dbReference>
<feature type="transmembrane region" description="Helical" evidence="12">
    <location>
        <begin position="15"/>
        <end position="31"/>
    </location>
</feature>
<accession>A0A364XY81</accession>
<dbReference type="GO" id="GO:0030288">
    <property type="term" value="C:outer membrane-bounded periplasmic space"/>
    <property type="evidence" value="ECO:0007669"/>
    <property type="project" value="TreeGrafter"/>
</dbReference>
<dbReference type="InterPro" id="IPR050396">
    <property type="entry name" value="Glycosyltr_51/Transpeptidase"/>
</dbReference>
<keyword evidence="17" id="KW-1185">Reference proteome</keyword>
<evidence type="ECO:0000313" key="16">
    <source>
        <dbReference type="EMBL" id="RAV99396.1"/>
    </source>
</evidence>
<evidence type="ECO:0000259" key="15">
    <source>
        <dbReference type="Pfam" id="PF06832"/>
    </source>
</evidence>
<organism evidence="16 17">
    <name type="scientific">Pseudochryseolinea flava</name>
    <dbReference type="NCBI Taxonomy" id="2059302"/>
    <lineage>
        <taxon>Bacteria</taxon>
        <taxon>Pseudomonadati</taxon>
        <taxon>Bacteroidota</taxon>
        <taxon>Cytophagia</taxon>
        <taxon>Cytophagales</taxon>
        <taxon>Fulvivirgaceae</taxon>
        <taxon>Pseudochryseolinea</taxon>
    </lineage>
</organism>
<dbReference type="SUPFAM" id="SSF53955">
    <property type="entry name" value="Lysozyme-like"/>
    <property type="match status" value="1"/>
</dbReference>
<evidence type="ECO:0000256" key="3">
    <source>
        <dbReference type="ARBA" id="ARBA00007739"/>
    </source>
</evidence>
<dbReference type="Pfam" id="PF00912">
    <property type="entry name" value="Transgly"/>
    <property type="match status" value="1"/>
</dbReference>
<evidence type="ECO:0000256" key="2">
    <source>
        <dbReference type="ARBA" id="ARBA00007090"/>
    </source>
</evidence>
<evidence type="ECO:0000256" key="1">
    <source>
        <dbReference type="ARBA" id="ARBA00004752"/>
    </source>
</evidence>
<dbReference type="PROSITE" id="PS00221">
    <property type="entry name" value="MIP"/>
    <property type="match status" value="1"/>
</dbReference>
<dbReference type="GO" id="GO:0008658">
    <property type="term" value="F:penicillin binding"/>
    <property type="evidence" value="ECO:0007669"/>
    <property type="project" value="InterPro"/>
</dbReference>
<dbReference type="Proteomes" id="UP000251889">
    <property type="component" value="Unassembled WGS sequence"/>
</dbReference>
<dbReference type="PANTHER" id="PTHR32282:SF15">
    <property type="entry name" value="PENICILLIN-BINDING PROTEIN 1C"/>
    <property type="match status" value="1"/>
</dbReference>
<name>A0A364XY81_9BACT</name>
<dbReference type="OrthoDB" id="9766909at2"/>
<dbReference type="InterPro" id="IPR023346">
    <property type="entry name" value="Lysozyme-like_dom_sf"/>
</dbReference>
<keyword evidence="9" id="KW-0511">Multifunctional enzyme</keyword>
<dbReference type="InterPro" id="IPR001460">
    <property type="entry name" value="PCN-bd_Tpept"/>
</dbReference>
<feature type="domain" description="Penicillin-binding C-terminal" evidence="15">
    <location>
        <begin position="700"/>
        <end position="787"/>
    </location>
</feature>
<gene>
    <name evidence="16" type="primary">pbpC</name>
    <name evidence="16" type="ORF">DQQ10_19430</name>
</gene>
<dbReference type="AlphaFoldDB" id="A0A364XY81"/>
<dbReference type="Gene3D" id="1.10.3810.10">
    <property type="entry name" value="Biosynthetic peptidoglycan transglycosylase-like"/>
    <property type="match status" value="1"/>
</dbReference>
<dbReference type="NCBIfam" id="TIGR02073">
    <property type="entry name" value="PBP_1c"/>
    <property type="match status" value="1"/>
</dbReference>
<evidence type="ECO:0000256" key="4">
    <source>
        <dbReference type="ARBA" id="ARBA00022645"/>
    </source>
</evidence>
<keyword evidence="7" id="KW-0808">Transferase</keyword>
<dbReference type="EMBL" id="QMFY01000011">
    <property type="protein sequence ID" value="RAV99396.1"/>
    <property type="molecule type" value="Genomic_DNA"/>
</dbReference>
<dbReference type="InterPro" id="IPR001264">
    <property type="entry name" value="Glyco_trans_51"/>
</dbReference>
<comment type="catalytic activity">
    <reaction evidence="11">
        <text>[GlcNAc-(1-&gt;4)-Mur2Ac(oyl-L-Ala-gamma-D-Glu-L-Lys-D-Ala-D-Ala)](n)-di-trans,octa-cis-undecaprenyl diphosphate + beta-D-GlcNAc-(1-&gt;4)-Mur2Ac(oyl-L-Ala-gamma-D-Glu-L-Lys-D-Ala-D-Ala)-di-trans,octa-cis-undecaprenyl diphosphate = [GlcNAc-(1-&gt;4)-Mur2Ac(oyl-L-Ala-gamma-D-Glu-L-Lys-D-Ala-D-Ala)](n+1)-di-trans,octa-cis-undecaprenyl diphosphate + di-trans,octa-cis-undecaprenyl diphosphate + H(+)</text>
        <dbReference type="Rhea" id="RHEA:23708"/>
        <dbReference type="Rhea" id="RHEA-COMP:9602"/>
        <dbReference type="Rhea" id="RHEA-COMP:9603"/>
        <dbReference type="ChEBI" id="CHEBI:15378"/>
        <dbReference type="ChEBI" id="CHEBI:58405"/>
        <dbReference type="ChEBI" id="CHEBI:60033"/>
        <dbReference type="ChEBI" id="CHEBI:78435"/>
        <dbReference type="EC" id="2.4.99.28"/>
    </reaction>
</comment>
<comment type="caution">
    <text evidence="16">The sequence shown here is derived from an EMBL/GenBank/DDBJ whole genome shotgun (WGS) entry which is preliminary data.</text>
</comment>
<protein>
    <recommendedName>
        <fullName evidence="10">peptidoglycan glycosyltransferase</fullName>
        <ecNumber evidence="10">2.4.99.28</ecNumber>
    </recommendedName>
</protein>
<keyword evidence="12" id="KW-0812">Transmembrane</keyword>
<dbReference type="RefSeq" id="WP_112748585.1">
    <property type="nucleotide sequence ID" value="NZ_QMFY01000011.1"/>
</dbReference>
<evidence type="ECO:0000256" key="6">
    <source>
        <dbReference type="ARBA" id="ARBA00022676"/>
    </source>
</evidence>
<evidence type="ECO:0000256" key="7">
    <source>
        <dbReference type="ARBA" id="ARBA00022679"/>
    </source>
</evidence>
<dbReference type="InterPro" id="IPR022357">
    <property type="entry name" value="MIP_CS"/>
</dbReference>
<dbReference type="GO" id="GO:0009252">
    <property type="term" value="P:peptidoglycan biosynthetic process"/>
    <property type="evidence" value="ECO:0007669"/>
    <property type="project" value="InterPro"/>
</dbReference>
<evidence type="ECO:0000313" key="17">
    <source>
        <dbReference type="Proteomes" id="UP000251889"/>
    </source>
</evidence>
<dbReference type="InterPro" id="IPR009647">
    <property type="entry name" value="PBP_C"/>
</dbReference>
<keyword evidence="5" id="KW-0645">Protease</keyword>
<keyword evidence="12" id="KW-1133">Transmembrane helix</keyword>
<dbReference type="InterPro" id="IPR036950">
    <property type="entry name" value="PBP_transglycosylase"/>
</dbReference>
<evidence type="ECO:0000256" key="5">
    <source>
        <dbReference type="ARBA" id="ARBA00022670"/>
    </source>
</evidence>
<evidence type="ECO:0000256" key="8">
    <source>
        <dbReference type="ARBA" id="ARBA00022801"/>
    </source>
</evidence>
<dbReference type="Gene3D" id="3.40.710.10">
    <property type="entry name" value="DD-peptidase/beta-lactamase superfamily"/>
    <property type="match status" value="1"/>
</dbReference>
<evidence type="ECO:0000256" key="12">
    <source>
        <dbReference type="SAM" id="Phobius"/>
    </source>
</evidence>
<dbReference type="GO" id="GO:0004180">
    <property type="term" value="F:carboxypeptidase activity"/>
    <property type="evidence" value="ECO:0007669"/>
    <property type="project" value="UniProtKB-KW"/>
</dbReference>